<comment type="caution">
    <text evidence="4">The sequence shown here is derived from an EMBL/GenBank/DDBJ whole genome shotgun (WGS) entry which is preliminary data.</text>
</comment>
<dbReference type="EMBL" id="JADKYB010000031">
    <property type="protein sequence ID" value="MBM9510073.1"/>
    <property type="molecule type" value="Genomic_DNA"/>
</dbReference>
<keyword evidence="4" id="KW-0808">Transferase</keyword>
<name>A0ABS2U394_9ACTN</name>
<feature type="transmembrane region" description="Helical" evidence="2">
    <location>
        <begin position="85"/>
        <end position="108"/>
    </location>
</feature>
<evidence type="ECO:0000259" key="3">
    <source>
        <dbReference type="SMART" id="SM00563"/>
    </source>
</evidence>
<accession>A0ABS2U394</accession>
<proteinExistence type="predicted"/>
<gene>
    <name evidence="4" type="ORF">ITX44_37050</name>
</gene>
<feature type="compositionally biased region" description="Polar residues" evidence="1">
    <location>
        <begin position="30"/>
        <end position="55"/>
    </location>
</feature>
<organism evidence="4 5">
    <name type="scientific">Actinacidiphila acididurans</name>
    <dbReference type="NCBI Taxonomy" id="2784346"/>
    <lineage>
        <taxon>Bacteria</taxon>
        <taxon>Bacillati</taxon>
        <taxon>Actinomycetota</taxon>
        <taxon>Actinomycetes</taxon>
        <taxon>Kitasatosporales</taxon>
        <taxon>Streptomycetaceae</taxon>
        <taxon>Actinacidiphila</taxon>
    </lineage>
</organism>
<keyword evidence="5" id="KW-1185">Reference proteome</keyword>
<feature type="domain" description="Phospholipid/glycerol acyltransferase" evidence="3">
    <location>
        <begin position="195"/>
        <end position="339"/>
    </location>
</feature>
<keyword evidence="2" id="KW-1133">Transmembrane helix</keyword>
<keyword evidence="2" id="KW-0472">Membrane</keyword>
<dbReference type="InterPro" id="IPR002123">
    <property type="entry name" value="Plipid/glycerol_acylTrfase"/>
</dbReference>
<evidence type="ECO:0000256" key="1">
    <source>
        <dbReference type="SAM" id="MobiDB-lite"/>
    </source>
</evidence>
<feature type="transmembrane region" description="Helical" evidence="2">
    <location>
        <begin position="120"/>
        <end position="143"/>
    </location>
</feature>
<dbReference type="Proteomes" id="UP000749040">
    <property type="component" value="Unassembled WGS sequence"/>
</dbReference>
<protein>
    <submittedName>
        <fullName evidence="4">1-acyl-sn-glycerol-3-phosphate acyltransferase</fullName>
    </submittedName>
</protein>
<evidence type="ECO:0000313" key="5">
    <source>
        <dbReference type="Proteomes" id="UP000749040"/>
    </source>
</evidence>
<feature type="compositionally biased region" description="Pro residues" evidence="1">
    <location>
        <begin position="1"/>
        <end position="14"/>
    </location>
</feature>
<feature type="region of interest" description="Disordered" evidence="1">
    <location>
        <begin position="1"/>
        <end position="65"/>
    </location>
</feature>
<dbReference type="GO" id="GO:0016746">
    <property type="term" value="F:acyltransferase activity"/>
    <property type="evidence" value="ECO:0007669"/>
    <property type="project" value="UniProtKB-KW"/>
</dbReference>
<keyword evidence="4" id="KW-0012">Acyltransferase</keyword>
<dbReference type="Pfam" id="PF01553">
    <property type="entry name" value="Acyltransferase"/>
    <property type="match status" value="1"/>
</dbReference>
<evidence type="ECO:0000256" key="2">
    <source>
        <dbReference type="SAM" id="Phobius"/>
    </source>
</evidence>
<keyword evidence="2" id="KW-0812">Transmembrane</keyword>
<reference evidence="4 5" key="1">
    <citation type="submission" date="2021-01" db="EMBL/GenBank/DDBJ databases">
        <title>Streptomyces acididurans sp. nov., isolated from a peat swamp forest soil.</title>
        <authorList>
            <person name="Chantavorakit T."/>
            <person name="Duangmal K."/>
        </authorList>
    </citation>
    <scope>NUCLEOTIDE SEQUENCE [LARGE SCALE GENOMIC DNA]</scope>
    <source>
        <strain evidence="4 5">KK5PA1</strain>
    </source>
</reference>
<sequence length="403" mass="42022">MTAPGTPPDTPAPAPDGGAPDGSVRGGAAPNSQAPNDSALNGSASNDPVPNSPASGSPGRNGPALTGPLRDGLVAALRRTLTTALLLALIPVTAAVFVAVTVLGAPVSLLTGGPWRPARIAGFTLVYLVTDLAGLVAAAALWVRHPASRPARAVVAFRLLARLLLFLRRTAERVFGLELDVSPAIPRGERPDAPVLVFVRHAGPGDSFLLLQTLLTEAGLLPHTVLKGALRADPCLDVLVSTVPHCFLPPARGTAQEGIAELAAGLRAGEALVLFPEGGNFTPRRHRRAIASLRRRGLFRRAAKASRLRHVLPPRDAGALAALEAAPTADVVFVTHSGLEVIDSARSAWAALPFDHPVRAHWWHVPAAAIPAGREARSEWLLDQWARVDGWIAGHAVPGTPHA</sequence>
<dbReference type="RefSeq" id="WP_205363753.1">
    <property type="nucleotide sequence ID" value="NZ_JADKYB010000031.1"/>
</dbReference>
<evidence type="ECO:0000313" key="4">
    <source>
        <dbReference type="EMBL" id="MBM9510073.1"/>
    </source>
</evidence>
<dbReference type="SMART" id="SM00563">
    <property type="entry name" value="PlsC"/>
    <property type="match status" value="1"/>
</dbReference>